<dbReference type="InterPro" id="IPR018060">
    <property type="entry name" value="HTH_AraC"/>
</dbReference>
<dbReference type="PROSITE" id="PS50925">
    <property type="entry name" value="BLUF"/>
    <property type="match status" value="1"/>
</dbReference>
<evidence type="ECO:0000313" key="7">
    <source>
        <dbReference type="Proteomes" id="UP001595812"/>
    </source>
</evidence>
<dbReference type="Pfam" id="PF04940">
    <property type="entry name" value="BLUF"/>
    <property type="match status" value="1"/>
</dbReference>
<dbReference type="SUPFAM" id="SSF46689">
    <property type="entry name" value="Homeodomain-like"/>
    <property type="match status" value="1"/>
</dbReference>
<keyword evidence="2" id="KW-0238">DNA-binding</keyword>
<accession>A0ABV8AGI7</accession>
<dbReference type="PRINTS" id="PR00032">
    <property type="entry name" value="HTHARAC"/>
</dbReference>
<proteinExistence type="predicted"/>
<evidence type="ECO:0000256" key="2">
    <source>
        <dbReference type="ARBA" id="ARBA00023125"/>
    </source>
</evidence>
<dbReference type="EMBL" id="JBHSAT010000004">
    <property type="protein sequence ID" value="MFC3877023.1"/>
    <property type="molecule type" value="Genomic_DNA"/>
</dbReference>
<feature type="domain" description="HTH araC/xylS-type" evidence="4">
    <location>
        <begin position="228"/>
        <end position="326"/>
    </location>
</feature>
<keyword evidence="7" id="KW-1185">Reference proteome</keyword>
<dbReference type="InterPro" id="IPR007024">
    <property type="entry name" value="BLUF_domain"/>
</dbReference>
<comment type="caution">
    <text evidence="6">The sequence shown here is derived from an EMBL/GenBank/DDBJ whole genome shotgun (WGS) entry which is preliminary data.</text>
</comment>
<dbReference type="PANTHER" id="PTHR47893">
    <property type="entry name" value="REGULATORY PROTEIN PCHR"/>
    <property type="match status" value="1"/>
</dbReference>
<dbReference type="InterPro" id="IPR020449">
    <property type="entry name" value="Tscrpt_reg_AraC-type_HTH"/>
</dbReference>
<name>A0ABV8AGI7_9FLAO</name>
<evidence type="ECO:0000313" key="6">
    <source>
        <dbReference type="EMBL" id="MFC3877023.1"/>
    </source>
</evidence>
<dbReference type="RefSeq" id="WP_386098507.1">
    <property type="nucleotide sequence ID" value="NZ_JBHSAT010000004.1"/>
</dbReference>
<evidence type="ECO:0000259" key="4">
    <source>
        <dbReference type="PROSITE" id="PS01124"/>
    </source>
</evidence>
<dbReference type="Proteomes" id="UP001595812">
    <property type="component" value="Unassembled WGS sequence"/>
</dbReference>
<gene>
    <name evidence="6" type="ORF">ACFOSX_07230</name>
</gene>
<reference evidence="7" key="1">
    <citation type="journal article" date="2019" name="Int. J. Syst. Evol. Microbiol.">
        <title>The Global Catalogue of Microorganisms (GCM) 10K type strain sequencing project: providing services to taxonomists for standard genome sequencing and annotation.</title>
        <authorList>
            <consortium name="The Broad Institute Genomics Platform"/>
            <consortium name="The Broad Institute Genome Sequencing Center for Infectious Disease"/>
            <person name="Wu L."/>
            <person name="Ma J."/>
        </authorList>
    </citation>
    <scope>NUCLEOTIDE SEQUENCE [LARGE SCALE GENOMIC DNA]</scope>
    <source>
        <strain evidence="7">CECT 8979</strain>
    </source>
</reference>
<keyword evidence="1" id="KW-0805">Transcription regulation</keyword>
<dbReference type="SMART" id="SM01034">
    <property type="entry name" value="BLUF"/>
    <property type="match status" value="1"/>
</dbReference>
<dbReference type="Gene3D" id="1.10.10.60">
    <property type="entry name" value="Homeodomain-like"/>
    <property type="match status" value="2"/>
</dbReference>
<dbReference type="PANTHER" id="PTHR47893:SF1">
    <property type="entry name" value="REGULATORY PROTEIN PCHR"/>
    <property type="match status" value="1"/>
</dbReference>
<sequence length="484" mass="55689">MTEALHQTLAQLNELLGGKLIKDTDYSQILVDNDDFYGNIKAFSSSSHLSVINFNLVSEKDIEIGPLFSNRECLHFVSCLEGYLVQKHDNNDVLNTLNRRQNLILSCRTNSRSNVKLPAKQRLKATVVTVSIKSNDELHALKFDDSVLEILEESYINEPFVHFSHISSKHMVFAKQLIDLNFSNLSDRLLAEGLALQNVASQFKDFETSEIESSLSSGLSKLEENKLINLAQFIQDNIDRPMKLEQLVEYIGVGEKKLQRGFKKLFNCSVNKYILSVRLDKAKELLRDDTNTISEIVYSIGLNSRSYFSSIFKKEFGLLPSEYRKEYLLEDPIYEYCYASEAMDNLRKSHIQAILNESTAWNSEHNLTGCLLYHNQQFFQIIEGSKSDVENIVSKIKKDYRHFNIKKVFSGYKSGRLFPEWHLAFIGDASLRDQNLFLENSRQLDMDSFSIGLLKDKEESKAIWEATRNHLLAEELRDQKMGKK</sequence>
<evidence type="ECO:0000259" key="5">
    <source>
        <dbReference type="PROSITE" id="PS50925"/>
    </source>
</evidence>
<dbReference type="Pfam" id="PF12833">
    <property type="entry name" value="HTH_18"/>
    <property type="match status" value="1"/>
</dbReference>
<dbReference type="SMART" id="SM00342">
    <property type="entry name" value="HTH_ARAC"/>
    <property type="match status" value="1"/>
</dbReference>
<keyword evidence="3" id="KW-0804">Transcription</keyword>
<dbReference type="InterPro" id="IPR053142">
    <property type="entry name" value="PchR_regulatory_protein"/>
</dbReference>
<feature type="domain" description="BLUF" evidence="5">
    <location>
        <begin position="333"/>
        <end position="424"/>
    </location>
</feature>
<organism evidence="6 7">
    <name type="scientific">Winogradskyella maritima</name>
    <dbReference type="NCBI Taxonomy" id="1517766"/>
    <lineage>
        <taxon>Bacteria</taxon>
        <taxon>Pseudomonadati</taxon>
        <taxon>Bacteroidota</taxon>
        <taxon>Flavobacteriia</taxon>
        <taxon>Flavobacteriales</taxon>
        <taxon>Flavobacteriaceae</taxon>
        <taxon>Winogradskyella</taxon>
    </lineage>
</organism>
<dbReference type="InterPro" id="IPR036046">
    <property type="entry name" value="Acylphosphatase-like_dom_sf"/>
</dbReference>
<evidence type="ECO:0000256" key="3">
    <source>
        <dbReference type="ARBA" id="ARBA00023163"/>
    </source>
</evidence>
<dbReference type="Gene3D" id="3.30.70.100">
    <property type="match status" value="1"/>
</dbReference>
<dbReference type="PROSITE" id="PS01124">
    <property type="entry name" value="HTH_ARAC_FAMILY_2"/>
    <property type="match status" value="1"/>
</dbReference>
<evidence type="ECO:0000256" key="1">
    <source>
        <dbReference type="ARBA" id="ARBA00023015"/>
    </source>
</evidence>
<dbReference type="InterPro" id="IPR009057">
    <property type="entry name" value="Homeodomain-like_sf"/>
</dbReference>
<dbReference type="SUPFAM" id="SSF54975">
    <property type="entry name" value="Acylphosphatase/BLUF domain-like"/>
    <property type="match status" value="1"/>
</dbReference>
<protein>
    <submittedName>
        <fullName evidence="6">BLUF domain-containing protein</fullName>
    </submittedName>
</protein>